<dbReference type="STRING" id="400772.RR49_01474"/>
<feature type="transmembrane region" description="Helical" evidence="1">
    <location>
        <begin position="63"/>
        <end position="85"/>
    </location>
</feature>
<keyword evidence="4" id="KW-1185">Reference proteome</keyword>
<feature type="transmembrane region" description="Helical" evidence="1">
    <location>
        <begin position="134"/>
        <end position="157"/>
    </location>
</feature>
<dbReference type="AlphaFoldDB" id="A0A0F0LUE1"/>
<dbReference type="Proteomes" id="UP000033451">
    <property type="component" value="Unassembled WGS sequence"/>
</dbReference>
<dbReference type="PATRIC" id="fig|400772.4.peg.1497"/>
<dbReference type="EMBL" id="JYIY01000072">
    <property type="protein sequence ID" value="KJL36723.1"/>
    <property type="molecule type" value="Genomic_DNA"/>
</dbReference>
<dbReference type="EMBL" id="DMNG01000065">
    <property type="protein sequence ID" value="HAN23700.1"/>
    <property type="molecule type" value="Genomic_DNA"/>
</dbReference>
<organism evidence="3 4">
    <name type="scientific">Microbacterium ginsengisoli</name>
    <dbReference type="NCBI Taxonomy" id="400772"/>
    <lineage>
        <taxon>Bacteria</taxon>
        <taxon>Bacillati</taxon>
        <taxon>Actinomycetota</taxon>
        <taxon>Actinomycetes</taxon>
        <taxon>Micrococcales</taxon>
        <taxon>Microbacteriaceae</taxon>
        <taxon>Microbacterium</taxon>
    </lineage>
</organism>
<evidence type="ECO:0000313" key="2">
    <source>
        <dbReference type="EMBL" id="HAN23700.1"/>
    </source>
</evidence>
<gene>
    <name evidence="2" type="ORF">DCP95_03905</name>
    <name evidence="3" type="ORF">RR49_01474</name>
</gene>
<evidence type="ECO:0000256" key="1">
    <source>
        <dbReference type="SAM" id="Phobius"/>
    </source>
</evidence>
<dbReference type="RefSeq" id="WP_045247415.1">
    <property type="nucleotide sequence ID" value="NZ_JYIY01000072.1"/>
</dbReference>
<sequence>MTAARGRSAAIAVAVAGTVLVIAYAALAAVQVLVLNPLAAWPGSDLAAIRADVEAAGESLDELTVGIVLGIGVALAVVMLVVVIVERSAGVLAATAIYLALLVLGEPAYIFASFGAGMALADTYGIAGADASPWAMPLHVTSLLALLGLVVVGVVAVGRRLRRTPAAPTPA</sequence>
<proteinExistence type="predicted"/>
<name>A0A0F0LUE1_9MICO</name>
<protein>
    <submittedName>
        <fullName evidence="3">Uncharacterized protein</fullName>
    </submittedName>
</protein>
<accession>A0A0F0LUE1</accession>
<reference evidence="3 4" key="1">
    <citation type="submission" date="2015-02" db="EMBL/GenBank/DDBJ databases">
        <title>Draft genome sequences of ten Microbacterium spp. with emphasis on heavy metal contaminated environments.</title>
        <authorList>
            <person name="Corretto E."/>
        </authorList>
    </citation>
    <scope>NUCLEOTIDE SEQUENCE [LARGE SCALE GENOMIC DNA]</scope>
    <source>
        <strain evidence="3 4">DSM 18659</strain>
    </source>
</reference>
<feature type="transmembrane region" description="Helical" evidence="1">
    <location>
        <begin position="92"/>
        <end position="114"/>
    </location>
</feature>
<keyword evidence="1" id="KW-1133">Transmembrane helix</keyword>
<reference evidence="2 5" key="2">
    <citation type="journal article" date="2018" name="Nat. Biotechnol.">
        <title>A standardized bacterial taxonomy based on genome phylogeny substantially revises the tree of life.</title>
        <authorList>
            <person name="Parks D.H."/>
            <person name="Chuvochina M."/>
            <person name="Waite D.W."/>
            <person name="Rinke C."/>
            <person name="Skarshewski A."/>
            <person name="Chaumeil P.A."/>
            <person name="Hugenholtz P."/>
        </authorList>
    </citation>
    <scope>NUCLEOTIDE SEQUENCE [LARGE SCALE GENOMIC DNA]</scope>
    <source>
        <strain evidence="2">UBA9152</strain>
    </source>
</reference>
<dbReference type="OrthoDB" id="4794482at2"/>
<keyword evidence="1" id="KW-0812">Transmembrane</keyword>
<evidence type="ECO:0000313" key="5">
    <source>
        <dbReference type="Proteomes" id="UP000257479"/>
    </source>
</evidence>
<evidence type="ECO:0000313" key="4">
    <source>
        <dbReference type="Proteomes" id="UP000033451"/>
    </source>
</evidence>
<evidence type="ECO:0000313" key="3">
    <source>
        <dbReference type="EMBL" id="KJL36723.1"/>
    </source>
</evidence>
<dbReference type="Proteomes" id="UP000257479">
    <property type="component" value="Unassembled WGS sequence"/>
</dbReference>
<keyword evidence="1" id="KW-0472">Membrane</keyword>
<comment type="caution">
    <text evidence="3">The sequence shown here is derived from an EMBL/GenBank/DDBJ whole genome shotgun (WGS) entry which is preliminary data.</text>
</comment>